<keyword evidence="3" id="KW-1185">Reference proteome</keyword>
<evidence type="ECO:0008006" key="4">
    <source>
        <dbReference type="Google" id="ProtNLM"/>
    </source>
</evidence>
<name>A0A2C9XT74_9ENTE</name>
<dbReference type="EMBL" id="NGMO01000001">
    <property type="protein sequence ID" value="OTP12614.1"/>
    <property type="molecule type" value="Genomic_DNA"/>
</dbReference>
<gene>
    <name evidence="2" type="ORF">A5844_000847</name>
</gene>
<organism evidence="2 3">
    <name type="scientific">Candidatus Enterococcus wittei</name>
    <dbReference type="NCBI Taxonomy" id="1987383"/>
    <lineage>
        <taxon>Bacteria</taxon>
        <taxon>Bacillati</taxon>
        <taxon>Bacillota</taxon>
        <taxon>Bacilli</taxon>
        <taxon>Lactobacillales</taxon>
        <taxon>Enterococcaceae</taxon>
        <taxon>Enterococcus</taxon>
    </lineage>
</organism>
<dbReference type="Proteomes" id="UP000194933">
    <property type="component" value="Unassembled WGS sequence"/>
</dbReference>
<reference evidence="2 3" key="1">
    <citation type="submission" date="2017-05" db="EMBL/GenBank/DDBJ databases">
        <title>The Genome Sequence of Enterococcus sp. 10A9_DIV0425.</title>
        <authorList>
            <consortium name="The Broad Institute Genomics Platform"/>
            <consortium name="The Broad Institute Genomic Center for Infectious Diseases"/>
            <person name="Earl A."/>
            <person name="Manson A."/>
            <person name="Schwartman J."/>
            <person name="Gilmore M."/>
            <person name="Abouelleil A."/>
            <person name="Cao P."/>
            <person name="Chapman S."/>
            <person name="Cusick C."/>
            <person name="Shea T."/>
            <person name="Young S."/>
            <person name="Neafsey D."/>
            <person name="Nusbaum C."/>
            <person name="Birren B."/>
        </authorList>
    </citation>
    <scope>NUCLEOTIDE SEQUENCE [LARGE SCALE GENOMIC DNA]</scope>
    <source>
        <strain evidence="2 3">10A9_DIV0425</strain>
    </source>
</reference>
<evidence type="ECO:0000313" key="3">
    <source>
        <dbReference type="Proteomes" id="UP000194933"/>
    </source>
</evidence>
<feature type="chain" id="PRO_5012497136" description="DUF2712 domain-containing protein" evidence="1">
    <location>
        <begin position="23"/>
        <end position="143"/>
    </location>
</feature>
<comment type="caution">
    <text evidence="2">The sequence shown here is derived from an EMBL/GenBank/DDBJ whole genome shotgun (WGS) entry which is preliminary data.</text>
</comment>
<protein>
    <recommendedName>
        <fullName evidence="4">DUF2712 domain-containing protein</fullName>
    </recommendedName>
</protein>
<feature type="signal peptide" evidence="1">
    <location>
        <begin position="1"/>
        <end position="22"/>
    </location>
</feature>
<dbReference type="AlphaFoldDB" id="A0A2C9XT74"/>
<proteinExistence type="predicted"/>
<evidence type="ECO:0000313" key="2">
    <source>
        <dbReference type="EMBL" id="OTP12614.1"/>
    </source>
</evidence>
<evidence type="ECO:0000256" key="1">
    <source>
        <dbReference type="SAM" id="SignalP"/>
    </source>
</evidence>
<accession>A0A2C9XT74</accession>
<sequence length="143" mass="15858">MKKVVLSIVLTLAIMGGTLAFASELVSRSNNSATAYSFTFTPELSTNEYTDVRHKEDASSAYMKLERRSRAQEFTASVVDANNGNFSQTWFVVIRTVGAEYFIPNTAYEDQGYGVNVKIRAHTGDLFGFDASGVWSPDSVRYK</sequence>
<keyword evidence="1" id="KW-0732">Signal</keyword>
<dbReference type="STRING" id="1987383.A5844_000847"/>